<dbReference type="Proteomes" id="UP001187192">
    <property type="component" value="Unassembled WGS sequence"/>
</dbReference>
<sequence>MNENYAKSYNASKASDGLILNTFADLERESLAYLKSTFLGQQPVWAVGPLLPINDGNSRGGPSSVPTSDVMTWLDSCHVDKSVVYVCFGSQINLTGAQMEVLADALDKSGVRFIWVVKDPMRGVQVAGDEQNLIPLGFKDRVARRGLVIRGWAPQVAILGHRAVGSYLTHCGWNSALEGLLAETLLLVWPMQADHFENEKLLVDGLRVSVRVCEGLETVPNAVELARILTESVGSTRPERARAMELRRVALDSTKPSGSSHRALDELVKDLWSFLRIMVWLPTYTVESDVFNGVRTIQLPIFQIPERKSANVNAENVVVRLFYCSVLQSFTLSYLATMANAHKFISEFTNRYRTLVGGDTFRPRKYAKDLPNEPSTEAVASDGGPREELAPRMVFMNLLQGN</sequence>
<evidence type="ECO:0000313" key="6">
    <source>
        <dbReference type="Proteomes" id="UP001187192"/>
    </source>
</evidence>
<evidence type="ECO:0000256" key="4">
    <source>
        <dbReference type="SAM" id="MobiDB-lite"/>
    </source>
</evidence>
<evidence type="ECO:0000256" key="2">
    <source>
        <dbReference type="ARBA" id="ARBA00022676"/>
    </source>
</evidence>
<keyword evidence="2" id="KW-0328">Glycosyltransferase</keyword>
<comment type="caution">
    <text evidence="5">The sequence shown here is derived from an EMBL/GenBank/DDBJ whole genome shotgun (WGS) entry which is preliminary data.</text>
</comment>
<dbReference type="FunFam" id="3.40.50.2000:FF:000060">
    <property type="entry name" value="Glycosyltransferase"/>
    <property type="match status" value="1"/>
</dbReference>
<organism evidence="5 6">
    <name type="scientific">Ficus carica</name>
    <name type="common">Common fig</name>
    <dbReference type="NCBI Taxonomy" id="3494"/>
    <lineage>
        <taxon>Eukaryota</taxon>
        <taxon>Viridiplantae</taxon>
        <taxon>Streptophyta</taxon>
        <taxon>Embryophyta</taxon>
        <taxon>Tracheophyta</taxon>
        <taxon>Spermatophyta</taxon>
        <taxon>Magnoliopsida</taxon>
        <taxon>eudicotyledons</taxon>
        <taxon>Gunneridae</taxon>
        <taxon>Pentapetalae</taxon>
        <taxon>rosids</taxon>
        <taxon>fabids</taxon>
        <taxon>Rosales</taxon>
        <taxon>Moraceae</taxon>
        <taxon>Ficeae</taxon>
        <taxon>Ficus</taxon>
    </lineage>
</organism>
<accession>A0AA88B022</accession>
<evidence type="ECO:0000256" key="1">
    <source>
        <dbReference type="ARBA" id="ARBA00009995"/>
    </source>
</evidence>
<keyword evidence="6" id="KW-1185">Reference proteome</keyword>
<gene>
    <name evidence="5" type="ORF">TIFTF001_023459</name>
</gene>
<dbReference type="Pfam" id="PF00201">
    <property type="entry name" value="UDPGT"/>
    <property type="match status" value="1"/>
</dbReference>
<keyword evidence="3" id="KW-0808">Transferase</keyword>
<comment type="similarity">
    <text evidence="1">Belongs to the UDP-glycosyltransferase family.</text>
</comment>
<evidence type="ECO:0000256" key="3">
    <source>
        <dbReference type="ARBA" id="ARBA00022679"/>
    </source>
</evidence>
<dbReference type="Gene3D" id="3.40.50.2000">
    <property type="entry name" value="Glycogen Phosphorylase B"/>
    <property type="match status" value="2"/>
</dbReference>
<proteinExistence type="inferred from homology"/>
<dbReference type="GO" id="GO:0051555">
    <property type="term" value="P:flavonol biosynthetic process"/>
    <property type="evidence" value="ECO:0007669"/>
    <property type="project" value="TreeGrafter"/>
</dbReference>
<dbReference type="SUPFAM" id="SSF53756">
    <property type="entry name" value="UDP-Glycosyltransferase/glycogen phosphorylase"/>
    <property type="match status" value="1"/>
</dbReference>
<reference evidence="5" key="1">
    <citation type="submission" date="2023-07" db="EMBL/GenBank/DDBJ databases">
        <title>draft genome sequence of fig (Ficus carica).</title>
        <authorList>
            <person name="Takahashi T."/>
            <person name="Nishimura K."/>
        </authorList>
    </citation>
    <scope>NUCLEOTIDE SEQUENCE</scope>
</reference>
<dbReference type="InterPro" id="IPR002213">
    <property type="entry name" value="UDP_glucos_trans"/>
</dbReference>
<dbReference type="GO" id="GO:0035251">
    <property type="term" value="F:UDP-glucosyltransferase activity"/>
    <property type="evidence" value="ECO:0007669"/>
    <property type="project" value="TreeGrafter"/>
</dbReference>
<protein>
    <submittedName>
        <fullName evidence="5">Uncharacterized protein</fullName>
    </submittedName>
</protein>
<feature type="region of interest" description="Disordered" evidence="4">
    <location>
        <begin position="366"/>
        <end position="385"/>
    </location>
</feature>
<dbReference type="PANTHER" id="PTHR48047:SF5">
    <property type="entry name" value="FLAVONOL 7-O-RHAMNOSYLTRANSFERASE"/>
    <property type="match status" value="1"/>
</dbReference>
<dbReference type="AlphaFoldDB" id="A0AA88B022"/>
<dbReference type="EMBL" id="BTGU01000050">
    <property type="protein sequence ID" value="GMN54321.1"/>
    <property type="molecule type" value="Genomic_DNA"/>
</dbReference>
<evidence type="ECO:0000313" key="5">
    <source>
        <dbReference type="EMBL" id="GMN54321.1"/>
    </source>
</evidence>
<name>A0AA88B022_FICCA</name>
<dbReference type="PANTHER" id="PTHR48047">
    <property type="entry name" value="GLYCOSYLTRANSFERASE"/>
    <property type="match status" value="1"/>
</dbReference>
<dbReference type="CDD" id="cd03784">
    <property type="entry name" value="GT1_Gtf-like"/>
    <property type="match status" value="1"/>
</dbReference>